<dbReference type="eggNOG" id="ENOG502SSXD">
    <property type="taxonomic scope" value="Eukaryota"/>
</dbReference>
<reference evidence="2 3" key="1">
    <citation type="journal article" date="2009" name="PLoS Genet.">
        <title>The genome of Nectria haematococca: contribution of supernumerary chromosomes to gene expansion.</title>
        <authorList>
            <person name="Coleman J.J."/>
            <person name="Rounsley S.D."/>
            <person name="Rodriguez-Carres M."/>
            <person name="Kuo A."/>
            <person name="Wasmann C.C."/>
            <person name="Grimwood J."/>
            <person name="Schmutz J."/>
            <person name="Taga M."/>
            <person name="White G.J."/>
            <person name="Zhou S."/>
            <person name="Schwartz D.C."/>
            <person name="Freitag M."/>
            <person name="Ma L.J."/>
            <person name="Danchin E.G."/>
            <person name="Henrissat B."/>
            <person name="Coutinho P.M."/>
            <person name="Nelson D.R."/>
            <person name="Straney D."/>
            <person name="Napoli C.A."/>
            <person name="Barker B.M."/>
            <person name="Gribskov M."/>
            <person name="Rep M."/>
            <person name="Kroken S."/>
            <person name="Molnar I."/>
            <person name="Rensing C."/>
            <person name="Kennell J.C."/>
            <person name="Zamora J."/>
            <person name="Farman M.L."/>
            <person name="Selker E.U."/>
            <person name="Salamov A."/>
            <person name="Shapiro H."/>
            <person name="Pangilinan J."/>
            <person name="Lindquist E."/>
            <person name="Lamers C."/>
            <person name="Grigoriev I.V."/>
            <person name="Geiser D.M."/>
            <person name="Covert S.F."/>
            <person name="Temporini E."/>
            <person name="Vanetten H.D."/>
        </authorList>
    </citation>
    <scope>NUCLEOTIDE SEQUENCE [LARGE SCALE GENOMIC DNA]</scope>
    <source>
        <strain evidence="3">ATCC MYA-4622 / CBS 123669 / FGSC 9596 / NRRL 45880 / 77-13-4</strain>
    </source>
</reference>
<name>C7ZJT4_FUSV7</name>
<dbReference type="InParanoid" id="C7ZJT4"/>
<dbReference type="RefSeq" id="XP_003041397.1">
    <property type="nucleotide sequence ID" value="XM_003041351.1"/>
</dbReference>
<dbReference type="KEGG" id="nhe:NECHADRAFT_9447"/>
<dbReference type="AlphaFoldDB" id="C7ZJT4"/>
<dbReference type="InterPro" id="IPR046797">
    <property type="entry name" value="PDDEXK_12"/>
</dbReference>
<feature type="non-terminal residue" evidence="2">
    <location>
        <position position="1"/>
    </location>
</feature>
<organism evidence="2 3">
    <name type="scientific">Fusarium vanettenii (strain ATCC MYA-4622 / CBS 123669 / FGSC 9596 / NRRL 45880 / 77-13-4)</name>
    <name type="common">Fusarium solani subsp. pisi</name>
    <dbReference type="NCBI Taxonomy" id="660122"/>
    <lineage>
        <taxon>Eukaryota</taxon>
        <taxon>Fungi</taxon>
        <taxon>Dikarya</taxon>
        <taxon>Ascomycota</taxon>
        <taxon>Pezizomycotina</taxon>
        <taxon>Sordariomycetes</taxon>
        <taxon>Hypocreomycetidae</taxon>
        <taxon>Hypocreales</taxon>
        <taxon>Nectriaceae</taxon>
        <taxon>Fusarium</taxon>
        <taxon>Fusarium solani species complex</taxon>
        <taxon>Fusarium vanettenii</taxon>
    </lineage>
</organism>
<dbReference type="STRING" id="660122.C7ZJT4"/>
<sequence length="116" mass="12946">PLRSQPIAISIETKVVDGSVEEAKAQLSIWVSSHLKRLRTLSSTSQTRMELNTTLPVIQVNGSVWTLLFLIDGEEVVQLVETVTIGDTRSVVGCYQVVAFLRHLGKWALTIFQPWL</sequence>
<protein>
    <recommendedName>
        <fullName evidence="1">PD-(D/E)XK nuclease-like domain-containing protein</fullName>
    </recommendedName>
</protein>
<accession>C7ZJT4</accession>
<dbReference type="OMA" id="DTTEHRG"/>
<gene>
    <name evidence="2" type="ORF">NECHADRAFT_9447</name>
</gene>
<evidence type="ECO:0000313" key="3">
    <source>
        <dbReference type="Proteomes" id="UP000005206"/>
    </source>
</evidence>
<feature type="domain" description="PD-(D/E)XK nuclease-like" evidence="1">
    <location>
        <begin position="1"/>
        <end position="112"/>
    </location>
</feature>
<dbReference type="Proteomes" id="UP000005206">
    <property type="component" value="Chromosome 13"/>
</dbReference>
<feature type="non-terminal residue" evidence="2">
    <location>
        <position position="116"/>
    </location>
</feature>
<proteinExistence type="predicted"/>
<evidence type="ECO:0000259" key="1">
    <source>
        <dbReference type="Pfam" id="PF20516"/>
    </source>
</evidence>
<dbReference type="Pfam" id="PF20516">
    <property type="entry name" value="PDDEXK_12"/>
    <property type="match status" value="1"/>
</dbReference>
<dbReference type="OrthoDB" id="5244165at2759"/>
<dbReference type="GeneID" id="9676152"/>
<dbReference type="VEuPathDB" id="FungiDB:NECHADRAFT_9447"/>
<keyword evidence="3" id="KW-1185">Reference proteome</keyword>
<dbReference type="EMBL" id="GG698936">
    <property type="protein sequence ID" value="EEU35684.1"/>
    <property type="molecule type" value="Genomic_DNA"/>
</dbReference>
<dbReference type="HOGENOM" id="CLU_027219_4_0_1"/>
<evidence type="ECO:0000313" key="2">
    <source>
        <dbReference type="EMBL" id="EEU35684.1"/>
    </source>
</evidence>